<dbReference type="SUPFAM" id="SSF56925">
    <property type="entry name" value="OMPA-like"/>
    <property type="match status" value="1"/>
</dbReference>
<feature type="chain" id="PRO_5046664393" description="Outer membrane protein beta-barrel domain-containing protein" evidence="1">
    <location>
        <begin position="20"/>
        <end position="193"/>
    </location>
</feature>
<gene>
    <name evidence="2" type="ORF">O3P16_08940</name>
</gene>
<name>A0ABT4UJB8_9BACT</name>
<proteinExistence type="predicted"/>
<dbReference type="InterPro" id="IPR011250">
    <property type="entry name" value="OMP/PagP_B-barrel"/>
</dbReference>
<evidence type="ECO:0000313" key="2">
    <source>
        <dbReference type="EMBL" id="MDA3614932.1"/>
    </source>
</evidence>
<sequence>MKQPLMLLLFVVFSLNVFSQNSESPKVTFTAGYGLVTVPQIIEGVSDILATGLTGGQVYYDDAKFSGAIILGVKFKANEKLTIGVDGIYEKFTKKTYSASNDAYLGSSKGSYFTIMPRADYYWLNGSFFRLYSGVGLGVSFAKQKFERDKDNKTILAFNATPIGTEIGTKFCVFGEASFGYNGLLSMGLRLRL</sequence>
<dbReference type="EMBL" id="JAQGEF010000008">
    <property type="protein sequence ID" value="MDA3614932.1"/>
    <property type="molecule type" value="Genomic_DNA"/>
</dbReference>
<reference evidence="2 3" key="1">
    <citation type="submission" date="2022-12" db="EMBL/GenBank/DDBJ databases">
        <title>Chitinophagaceae gen. sp. nov., a new member of the family Chitinophagaceae, isolated from soil in a chemical factory.</title>
        <authorList>
            <person name="Ke Z."/>
        </authorList>
    </citation>
    <scope>NUCLEOTIDE SEQUENCE [LARGE SCALE GENOMIC DNA]</scope>
    <source>
        <strain evidence="2 3">LY-5</strain>
    </source>
</reference>
<dbReference type="RefSeq" id="WP_407031255.1">
    <property type="nucleotide sequence ID" value="NZ_JAQGEF010000008.1"/>
</dbReference>
<feature type="signal peptide" evidence="1">
    <location>
        <begin position="1"/>
        <end position="19"/>
    </location>
</feature>
<keyword evidence="1" id="KW-0732">Signal</keyword>
<evidence type="ECO:0000313" key="3">
    <source>
        <dbReference type="Proteomes" id="UP001210231"/>
    </source>
</evidence>
<organism evidence="2 3">
    <name type="scientific">Polluticaenibacter yanchengensis</name>
    <dbReference type="NCBI Taxonomy" id="3014562"/>
    <lineage>
        <taxon>Bacteria</taxon>
        <taxon>Pseudomonadati</taxon>
        <taxon>Bacteroidota</taxon>
        <taxon>Chitinophagia</taxon>
        <taxon>Chitinophagales</taxon>
        <taxon>Chitinophagaceae</taxon>
        <taxon>Polluticaenibacter</taxon>
    </lineage>
</organism>
<evidence type="ECO:0008006" key="4">
    <source>
        <dbReference type="Google" id="ProtNLM"/>
    </source>
</evidence>
<keyword evidence="3" id="KW-1185">Reference proteome</keyword>
<protein>
    <recommendedName>
        <fullName evidence="4">Outer membrane protein beta-barrel domain-containing protein</fullName>
    </recommendedName>
</protein>
<dbReference type="Proteomes" id="UP001210231">
    <property type="component" value="Unassembled WGS sequence"/>
</dbReference>
<evidence type="ECO:0000256" key="1">
    <source>
        <dbReference type="SAM" id="SignalP"/>
    </source>
</evidence>
<comment type="caution">
    <text evidence="2">The sequence shown here is derived from an EMBL/GenBank/DDBJ whole genome shotgun (WGS) entry which is preliminary data.</text>
</comment>
<accession>A0ABT4UJB8</accession>